<gene>
    <name evidence="1" type="ORF">A9Q84_16305</name>
</gene>
<dbReference type="EMBL" id="MAAO01000008">
    <property type="protein sequence ID" value="OUR95396.1"/>
    <property type="molecule type" value="Genomic_DNA"/>
</dbReference>
<dbReference type="GO" id="GO:0020037">
    <property type="term" value="F:heme binding"/>
    <property type="evidence" value="ECO:0007669"/>
    <property type="project" value="InterPro"/>
</dbReference>
<evidence type="ECO:0000313" key="1">
    <source>
        <dbReference type="EMBL" id="OUR95396.1"/>
    </source>
</evidence>
<dbReference type="AlphaFoldDB" id="A0A1Y5F495"/>
<dbReference type="InterPro" id="IPR036909">
    <property type="entry name" value="Cyt_c-like_dom_sf"/>
</dbReference>
<sequence length="111" mass="12509">MKKISLLFLVLFLQSCINVGTDEASQLKIISLEAVEVVKFSFVKENIFKAKCLMCHAWAIDESSVLSRVEAGNPEGSLLYNRVFDDSMPFGGPPLTESEKEVIYRFIMDLK</sequence>
<reference evidence="2" key="1">
    <citation type="journal article" date="2017" name="Proc. Natl. Acad. Sci. U.S.A.">
        <title>Simulation of Deepwater Horizon oil plume reveals substrate specialization within a complex community of hydrocarbon-degraders.</title>
        <authorList>
            <person name="Hu P."/>
            <person name="Dubinsky E.A."/>
            <person name="Probst A.J."/>
            <person name="Wang J."/>
            <person name="Sieber C.M.K."/>
            <person name="Tom L.M."/>
            <person name="Gardinali P."/>
            <person name="Banfield J.F."/>
            <person name="Atlas R.M."/>
            <person name="Andersen G.L."/>
        </authorList>
    </citation>
    <scope>NUCLEOTIDE SEQUENCE [LARGE SCALE GENOMIC DNA]</scope>
</reference>
<accession>A0A1Y5F495</accession>
<comment type="caution">
    <text evidence="1">The sequence shown here is derived from an EMBL/GenBank/DDBJ whole genome shotgun (WGS) entry which is preliminary data.</text>
</comment>
<dbReference type="Proteomes" id="UP000196531">
    <property type="component" value="Unassembled WGS sequence"/>
</dbReference>
<dbReference type="PROSITE" id="PS51257">
    <property type="entry name" value="PROKAR_LIPOPROTEIN"/>
    <property type="match status" value="1"/>
</dbReference>
<organism evidence="1 2">
    <name type="scientific">Halobacteriovorax marinus</name>
    <dbReference type="NCBI Taxonomy" id="97084"/>
    <lineage>
        <taxon>Bacteria</taxon>
        <taxon>Pseudomonadati</taxon>
        <taxon>Bdellovibrionota</taxon>
        <taxon>Bacteriovoracia</taxon>
        <taxon>Bacteriovoracales</taxon>
        <taxon>Halobacteriovoraceae</taxon>
        <taxon>Halobacteriovorax</taxon>
    </lineage>
</organism>
<name>A0A1Y5F495_9BACT</name>
<protein>
    <recommendedName>
        <fullName evidence="3">Cytochrome c domain-containing protein</fullName>
    </recommendedName>
</protein>
<dbReference type="SUPFAM" id="SSF46626">
    <property type="entry name" value="Cytochrome c"/>
    <property type="match status" value="1"/>
</dbReference>
<evidence type="ECO:0000313" key="2">
    <source>
        <dbReference type="Proteomes" id="UP000196531"/>
    </source>
</evidence>
<evidence type="ECO:0008006" key="3">
    <source>
        <dbReference type="Google" id="ProtNLM"/>
    </source>
</evidence>
<dbReference type="GO" id="GO:0009055">
    <property type="term" value="F:electron transfer activity"/>
    <property type="evidence" value="ECO:0007669"/>
    <property type="project" value="InterPro"/>
</dbReference>
<proteinExistence type="predicted"/>